<evidence type="ECO:0000313" key="1">
    <source>
        <dbReference type="EMBL" id="GJE88945.1"/>
    </source>
</evidence>
<reference evidence="1 2" key="1">
    <citation type="submission" date="2021-08" db="EMBL/GenBank/DDBJ databases">
        <title>Draft Genome Sequence of Phanerochaete sordida strain YK-624.</title>
        <authorList>
            <person name="Mori T."/>
            <person name="Dohra H."/>
            <person name="Suzuki T."/>
            <person name="Kawagishi H."/>
            <person name="Hirai H."/>
        </authorList>
    </citation>
    <scope>NUCLEOTIDE SEQUENCE [LARGE SCALE GENOMIC DNA]</scope>
    <source>
        <strain evidence="1 2">YK-624</strain>
    </source>
</reference>
<evidence type="ECO:0000313" key="2">
    <source>
        <dbReference type="Proteomes" id="UP000703269"/>
    </source>
</evidence>
<evidence type="ECO:0008006" key="3">
    <source>
        <dbReference type="Google" id="ProtNLM"/>
    </source>
</evidence>
<dbReference type="InterPro" id="IPR032675">
    <property type="entry name" value="LRR_dom_sf"/>
</dbReference>
<protein>
    <recommendedName>
        <fullName evidence="3">F-box domain-containing protein</fullName>
    </recommendedName>
</protein>
<gene>
    <name evidence="1" type="ORF">PsYK624_050330</name>
</gene>
<proteinExistence type="predicted"/>
<sequence>MDEMWRTLPGISPLILCLPAAKISTAGTPKKAIITCSLLEEEWARFEHHARRVEALVLHGSDWLPMEAAELASLDIIRNYYLGPVLPRLRSLTVDSIQHLPRHVEMFMGQSLVGFDLRASQPPPVLIALLDSCRSRSPHVSHIGFAHPRQDVHGDMEWHSAFTRAVCAFEHLKSIGGTYWSYHTLPAEVIVHLSHSPTYENLSLTIKESNVAICRSTSLGSFASLTVLRLHLAEATIPSDWKHLFQSLRCAGLQDLSLSIVYQPPADEPTASSELIPWLETLGRFHDLRSCWLMFESVDRPSGIWSDCLDPSILRPLYHAPGMRQLSLSRLPIKLTSPACQELAGAWPHLSALSLRCALDVPPVDRLPLEDLAHLACRCPQLEHVEVSVAPITADWAWQELGHDIPPSKMRRLSFCTDFHLALPAHTAPKVAAFFDTYFPRVGVQYEWGNIDAVLDGEDRQQRREAFALVLQSRSKPWESEEDELI</sequence>
<dbReference type="OrthoDB" id="3543113at2759"/>
<comment type="caution">
    <text evidence="1">The sequence shown here is derived from an EMBL/GenBank/DDBJ whole genome shotgun (WGS) entry which is preliminary data.</text>
</comment>
<name>A0A9P3LB77_9APHY</name>
<dbReference type="AlphaFoldDB" id="A0A9P3LB77"/>
<dbReference type="Gene3D" id="3.80.10.10">
    <property type="entry name" value="Ribonuclease Inhibitor"/>
    <property type="match status" value="1"/>
</dbReference>
<accession>A0A9P3LB77</accession>
<keyword evidence="2" id="KW-1185">Reference proteome</keyword>
<dbReference type="Proteomes" id="UP000703269">
    <property type="component" value="Unassembled WGS sequence"/>
</dbReference>
<dbReference type="EMBL" id="BPQB01000011">
    <property type="protein sequence ID" value="GJE88945.1"/>
    <property type="molecule type" value="Genomic_DNA"/>
</dbReference>
<organism evidence="1 2">
    <name type="scientific">Phanerochaete sordida</name>
    <dbReference type="NCBI Taxonomy" id="48140"/>
    <lineage>
        <taxon>Eukaryota</taxon>
        <taxon>Fungi</taxon>
        <taxon>Dikarya</taxon>
        <taxon>Basidiomycota</taxon>
        <taxon>Agaricomycotina</taxon>
        <taxon>Agaricomycetes</taxon>
        <taxon>Polyporales</taxon>
        <taxon>Phanerochaetaceae</taxon>
        <taxon>Phanerochaete</taxon>
    </lineage>
</organism>